<dbReference type="RefSeq" id="WP_105016470.1">
    <property type="nucleotide sequence ID" value="NZ_MSCN01000001.1"/>
</dbReference>
<dbReference type="EMBL" id="MSCN01000001">
    <property type="protein sequence ID" value="PQJ79872.1"/>
    <property type="molecule type" value="Genomic_DNA"/>
</dbReference>
<evidence type="ECO:0000313" key="1">
    <source>
        <dbReference type="EMBL" id="PQJ79872.1"/>
    </source>
</evidence>
<dbReference type="OrthoDB" id="1349101at2"/>
<organism evidence="1 2">
    <name type="scientific">Polaribacter porphyrae</name>
    <dbReference type="NCBI Taxonomy" id="1137780"/>
    <lineage>
        <taxon>Bacteria</taxon>
        <taxon>Pseudomonadati</taxon>
        <taxon>Bacteroidota</taxon>
        <taxon>Flavobacteriia</taxon>
        <taxon>Flavobacteriales</taxon>
        <taxon>Flavobacteriaceae</taxon>
    </lineage>
</organism>
<gene>
    <name evidence="1" type="ORF">BTO18_12110</name>
</gene>
<comment type="caution">
    <text evidence="1">The sequence shown here is derived from an EMBL/GenBank/DDBJ whole genome shotgun (WGS) entry which is preliminary data.</text>
</comment>
<dbReference type="Proteomes" id="UP000238882">
    <property type="component" value="Unassembled WGS sequence"/>
</dbReference>
<reference evidence="1 2" key="1">
    <citation type="submission" date="2016-12" db="EMBL/GenBank/DDBJ databases">
        <title>Trade-off between light-utilization and light-protection in marine flavobacteria.</title>
        <authorList>
            <person name="Kumagai Y."/>
            <person name="Yoshizawa S."/>
            <person name="Kogure K."/>
            <person name="Iwasaki W."/>
        </authorList>
    </citation>
    <scope>NUCLEOTIDE SEQUENCE [LARGE SCALE GENOMIC DNA]</scope>
    <source>
        <strain evidence="1 2">NBRC 108759</strain>
    </source>
</reference>
<accession>A0A2S7WRE7</accession>
<evidence type="ECO:0000313" key="2">
    <source>
        <dbReference type="Proteomes" id="UP000238882"/>
    </source>
</evidence>
<protein>
    <submittedName>
        <fullName evidence="1">Uncharacterized protein</fullName>
    </submittedName>
</protein>
<name>A0A2S7WRE7_9FLAO</name>
<keyword evidence="2" id="KW-1185">Reference proteome</keyword>
<proteinExistence type="predicted"/>
<sequence length="164" mass="17918">MKLSRILLALNLLITLGLCFALLNNKLTKPDFSNEIIKVRGLVVVGSSGVERVIIGSPLPDPTIHGYRISRGENASISGIMLYDSEGQERGGYVTDNSYGNVFLTLDSKTQQNALFIADPLGGGAMQIWGRNGNKISLAVGDEDIYMDFIKNNKALKIRTDEKE</sequence>
<dbReference type="AlphaFoldDB" id="A0A2S7WRE7"/>